<evidence type="ECO:0000256" key="1">
    <source>
        <dbReference type="ARBA" id="ARBA00009330"/>
    </source>
</evidence>
<dbReference type="Pfam" id="PF03922">
    <property type="entry name" value="OmpW"/>
    <property type="match status" value="1"/>
</dbReference>
<dbReference type="RefSeq" id="WP_188520076.1">
    <property type="nucleotide sequence ID" value="NZ_BMES01000003.1"/>
</dbReference>
<organism evidence="3 4">
    <name type="scientific">Alsobacter metallidurans</name>
    <dbReference type="NCBI Taxonomy" id="340221"/>
    <lineage>
        <taxon>Bacteria</taxon>
        <taxon>Pseudomonadati</taxon>
        <taxon>Pseudomonadota</taxon>
        <taxon>Alphaproteobacteria</taxon>
        <taxon>Hyphomicrobiales</taxon>
        <taxon>Alsobacteraceae</taxon>
        <taxon>Alsobacter</taxon>
    </lineage>
</organism>
<dbReference type="PANTHER" id="PTHR36920:SF1">
    <property type="entry name" value="OUTER MEMBRANE PROTEIN W"/>
    <property type="match status" value="1"/>
</dbReference>
<evidence type="ECO:0000256" key="2">
    <source>
        <dbReference type="SAM" id="SignalP"/>
    </source>
</evidence>
<proteinExistence type="inferred from homology"/>
<keyword evidence="4" id="KW-1185">Reference proteome</keyword>
<dbReference type="AlphaFoldDB" id="A0A917ID58"/>
<evidence type="ECO:0000313" key="4">
    <source>
        <dbReference type="Proteomes" id="UP000603912"/>
    </source>
</evidence>
<dbReference type="InterPro" id="IPR005618">
    <property type="entry name" value="OMPW"/>
</dbReference>
<dbReference type="GO" id="GO:0055085">
    <property type="term" value="P:transmembrane transport"/>
    <property type="evidence" value="ECO:0007669"/>
    <property type="project" value="TreeGrafter"/>
</dbReference>
<accession>A0A917ID58</accession>
<reference evidence="3" key="1">
    <citation type="journal article" date="2014" name="Int. J. Syst. Evol. Microbiol.">
        <title>Complete genome sequence of Corynebacterium casei LMG S-19264T (=DSM 44701T), isolated from a smear-ripened cheese.</title>
        <authorList>
            <consortium name="US DOE Joint Genome Institute (JGI-PGF)"/>
            <person name="Walter F."/>
            <person name="Albersmeier A."/>
            <person name="Kalinowski J."/>
            <person name="Ruckert C."/>
        </authorList>
    </citation>
    <scope>NUCLEOTIDE SEQUENCE</scope>
    <source>
        <strain evidence="3">CGMCC 1.12214</strain>
    </source>
</reference>
<dbReference type="Gene3D" id="2.40.160.20">
    <property type="match status" value="1"/>
</dbReference>
<dbReference type="EMBL" id="BMES01000003">
    <property type="protein sequence ID" value="GGH33013.1"/>
    <property type="molecule type" value="Genomic_DNA"/>
</dbReference>
<dbReference type="InterPro" id="IPR011250">
    <property type="entry name" value="OMP/PagP_B-barrel"/>
</dbReference>
<keyword evidence="2" id="KW-0732">Signal</keyword>
<gene>
    <name evidence="3" type="ORF">GCM10007036_45290</name>
</gene>
<comment type="caution">
    <text evidence="3">The sequence shown here is derived from an EMBL/GenBank/DDBJ whole genome shotgun (WGS) entry which is preliminary data.</text>
</comment>
<dbReference type="PANTHER" id="PTHR36920">
    <property type="match status" value="1"/>
</dbReference>
<dbReference type="SUPFAM" id="SSF56925">
    <property type="entry name" value="OMPA-like"/>
    <property type="match status" value="1"/>
</dbReference>
<name>A0A917ID58_9HYPH</name>
<dbReference type="GO" id="GO:0019867">
    <property type="term" value="C:outer membrane"/>
    <property type="evidence" value="ECO:0007669"/>
    <property type="project" value="InterPro"/>
</dbReference>
<sequence>MKTVSTLALAAALLAGTILSANAADLPSAKQPPVFVDVAQSPWMVRVRAVGVIPQESTGNFRVFGAPVPGEKVEVSDSVIPELDITYFFTPNFAAELVLGTTPHNLSLKDNAGLLGPTGAKYAVGRTWLLPPTLTAQYHFTNFGAFKPYVGAGLNYTIFYGEDAKGLITRLSVKDSVGFALQAGFDYMLDKHWGINFDVKKLWLQTEAKASVLGVVPVKTKVNIDPWLVGVGVTYRF</sequence>
<comment type="similarity">
    <text evidence="1">Belongs to the OmpW/AlkL family.</text>
</comment>
<dbReference type="Proteomes" id="UP000603912">
    <property type="component" value="Unassembled WGS sequence"/>
</dbReference>
<protein>
    <submittedName>
        <fullName evidence="3">Outer membrane protein</fullName>
    </submittedName>
</protein>
<feature type="signal peptide" evidence="2">
    <location>
        <begin position="1"/>
        <end position="23"/>
    </location>
</feature>
<feature type="chain" id="PRO_5038124281" evidence="2">
    <location>
        <begin position="24"/>
        <end position="237"/>
    </location>
</feature>
<evidence type="ECO:0000313" key="3">
    <source>
        <dbReference type="EMBL" id="GGH33013.1"/>
    </source>
</evidence>
<reference evidence="3" key="2">
    <citation type="submission" date="2020-09" db="EMBL/GenBank/DDBJ databases">
        <authorList>
            <person name="Sun Q."/>
            <person name="Zhou Y."/>
        </authorList>
    </citation>
    <scope>NUCLEOTIDE SEQUENCE</scope>
    <source>
        <strain evidence="3">CGMCC 1.12214</strain>
    </source>
</reference>